<protein>
    <submittedName>
        <fullName evidence="1">Uncharacterized protein</fullName>
    </submittedName>
</protein>
<accession>A0A9W6VEX2</accession>
<gene>
    <name evidence="1" type="ORF">Atai01_28340</name>
</gene>
<evidence type="ECO:0000313" key="1">
    <source>
        <dbReference type="EMBL" id="GLY66215.1"/>
    </source>
</evidence>
<proteinExistence type="predicted"/>
<reference evidence="1" key="1">
    <citation type="submission" date="2023-03" db="EMBL/GenBank/DDBJ databases">
        <title>Amycolatopsis taiwanensis NBRC 103393.</title>
        <authorList>
            <person name="Ichikawa N."/>
            <person name="Sato H."/>
            <person name="Tonouchi N."/>
        </authorList>
    </citation>
    <scope>NUCLEOTIDE SEQUENCE</scope>
    <source>
        <strain evidence="1">NBRC 103393</strain>
    </source>
</reference>
<dbReference type="AlphaFoldDB" id="A0A9W6VEX2"/>
<dbReference type="EMBL" id="BSTI01000005">
    <property type="protein sequence ID" value="GLY66215.1"/>
    <property type="molecule type" value="Genomic_DNA"/>
</dbReference>
<sequence length="128" mass="13837">MRVLRAGKPDYAERSAPARKIARLSDELADELNRFDAEPLRPAEINRLLTGISCAAGALTRVLDELRASPVLAHAENDLALPARRSVLAELAQAAAAAEDLMVTSAGLSRVLPRVLSTVDYVPPQDRR</sequence>
<keyword evidence="2" id="KW-1185">Reference proteome</keyword>
<organism evidence="1 2">
    <name type="scientific">Amycolatopsis taiwanensis</name>
    <dbReference type="NCBI Taxonomy" id="342230"/>
    <lineage>
        <taxon>Bacteria</taxon>
        <taxon>Bacillati</taxon>
        <taxon>Actinomycetota</taxon>
        <taxon>Actinomycetes</taxon>
        <taxon>Pseudonocardiales</taxon>
        <taxon>Pseudonocardiaceae</taxon>
        <taxon>Amycolatopsis</taxon>
    </lineage>
</organism>
<dbReference type="Proteomes" id="UP001165136">
    <property type="component" value="Unassembled WGS sequence"/>
</dbReference>
<name>A0A9W6VEX2_9PSEU</name>
<comment type="caution">
    <text evidence="1">The sequence shown here is derived from an EMBL/GenBank/DDBJ whole genome shotgun (WGS) entry which is preliminary data.</text>
</comment>
<evidence type="ECO:0000313" key="2">
    <source>
        <dbReference type="Proteomes" id="UP001165136"/>
    </source>
</evidence>